<sequence>MVERSGIDFPVHGPASGLDQFAFLHIGPDGKLPVRSGLRLRHDVLRVPAVRNDFAGDFERAVLDGRRHHADAGVGLVFVIGQQRHRVRDLHPGEVDHHREFPSRQIHLPAAVGESRDLRPAAAGRLYEREFTHHLPSPAVRNPASSSRIPRLTVTRPVPRQSGCRASE</sequence>
<evidence type="ECO:0000256" key="1">
    <source>
        <dbReference type="SAM" id="MobiDB-lite"/>
    </source>
</evidence>
<comment type="caution">
    <text evidence="2">The sequence shown here is derived from an EMBL/GenBank/DDBJ whole genome shotgun (WGS) entry which is preliminary data.</text>
</comment>
<dbReference type="AlphaFoldDB" id="A0A645FU00"/>
<protein>
    <submittedName>
        <fullName evidence="2">Uncharacterized protein</fullName>
    </submittedName>
</protein>
<feature type="region of interest" description="Disordered" evidence="1">
    <location>
        <begin position="134"/>
        <end position="168"/>
    </location>
</feature>
<evidence type="ECO:0000313" key="2">
    <source>
        <dbReference type="EMBL" id="MPN17951.1"/>
    </source>
</evidence>
<proteinExistence type="predicted"/>
<organism evidence="2">
    <name type="scientific">bioreactor metagenome</name>
    <dbReference type="NCBI Taxonomy" id="1076179"/>
    <lineage>
        <taxon>unclassified sequences</taxon>
        <taxon>metagenomes</taxon>
        <taxon>ecological metagenomes</taxon>
    </lineage>
</organism>
<reference evidence="2" key="1">
    <citation type="submission" date="2019-08" db="EMBL/GenBank/DDBJ databases">
        <authorList>
            <person name="Kucharzyk K."/>
            <person name="Murdoch R.W."/>
            <person name="Higgins S."/>
            <person name="Loffler F."/>
        </authorList>
    </citation>
    <scope>NUCLEOTIDE SEQUENCE</scope>
</reference>
<name>A0A645FU00_9ZZZZ</name>
<accession>A0A645FU00</accession>
<gene>
    <name evidence="2" type="ORF">SDC9_165309</name>
</gene>
<dbReference type="EMBL" id="VSSQ01065206">
    <property type="protein sequence ID" value="MPN17951.1"/>
    <property type="molecule type" value="Genomic_DNA"/>
</dbReference>